<dbReference type="SUPFAM" id="SSF48371">
    <property type="entry name" value="ARM repeat"/>
    <property type="match status" value="1"/>
</dbReference>
<evidence type="ECO:0000313" key="14">
    <source>
        <dbReference type="Proteomes" id="UP001195483"/>
    </source>
</evidence>
<evidence type="ECO:0000256" key="4">
    <source>
        <dbReference type="ARBA" id="ARBA00022723"/>
    </source>
</evidence>
<evidence type="ECO:0000256" key="10">
    <source>
        <dbReference type="SAM" id="MobiDB-lite"/>
    </source>
</evidence>
<feature type="compositionally biased region" description="Polar residues" evidence="10">
    <location>
        <begin position="920"/>
        <end position="929"/>
    </location>
</feature>
<dbReference type="InterPro" id="IPR016024">
    <property type="entry name" value="ARM-type_fold"/>
</dbReference>
<dbReference type="Pfam" id="PF00637">
    <property type="entry name" value="Clathrin"/>
    <property type="match status" value="1"/>
</dbReference>
<feature type="domain" description="Pep3/Vps18 beta-propeller" evidence="11">
    <location>
        <begin position="44"/>
        <end position="399"/>
    </location>
</feature>
<evidence type="ECO:0000256" key="2">
    <source>
        <dbReference type="ARBA" id="ARBA00010454"/>
    </source>
</evidence>
<dbReference type="GO" id="GO:0006904">
    <property type="term" value="P:vesicle docking involved in exocytosis"/>
    <property type="evidence" value="ECO:0007669"/>
    <property type="project" value="TreeGrafter"/>
</dbReference>
<feature type="domain" description="Pep3/Vps18 RING C-terminal" evidence="12">
    <location>
        <begin position="858"/>
        <end position="959"/>
    </location>
</feature>
<evidence type="ECO:0000256" key="5">
    <source>
        <dbReference type="ARBA" id="ARBA00022771"/>
    </source>
</evidence>
<accession>A0AAE0TNQ4</accession>
<dbReference type="GO" id="GO:0008270">
    <property type="term" value="F:zinc ion binding"/>
    <property type="evidence" value="ECO:0007669"/>
    <property type="project" value="UniProtKB-KW"/>
</dbReference>
<evidence type="ECO:0000256" key="6">
    <source>
        <dbReference type="ARBA" id="ARBA00022833"/>
    </source>
</evidence>
<keyword evidence="9" id="KW-0175">Coiled coil</keyword>
<protein>
    <recommendedName>
        <fullName evidence="3">Vacuolar protein sorting-associated protein 18 homolog</fullName>
    </recommendedName>
</protein>
<keyword evidence="4" id="KW-0479">Metal-binding</keyword>
<feature type="coiled-coil region" evidence="9">
    <location>
        <begin position="812"/>
        <end position="860"/>
    </location>
</feature>
<dbReference type="GO" id="GO:0007032">
    <property type="term" value="P:endosome organization"/>
    <property type="evidence" value="ECO:0007669"/>
    <property type="project" value="TreeGrafter"/>
</dbReference>
<dbReference type="PANTHER" id="PTHR23323">
    <property type="entry name" value="VACUOLAR PROTEIN SORTING-ASSOCIATED PROTEIN"/>
    <property type="match status" value="1"/>
</dbReference>
<proteinExistence type="inferred from homology"/>
<dbReference type="Gene3D" id="1.25.40.10">
    <property type="entry name" value="Tetratricopeptide repeat domain"/>
    <property type="match status" value="1"/>
</dbReference>
<dbReference type="GO" id="GO:0030674">
    <property type="term" value="F:protein-macromolecule adaptor activity"/>
    <property type="evidence" value="ECO:0007669"/>
    <property type="project" value="TreeGrafter"/>
</dbReference>
<reference evidence="13" key="2">
    <citation type="journal article" date="2021" name="Genome Biol. Evol.">
        <title>Developing a high-quality reference genome for a parasitic bivalve with doubly uniparental inheritance (Bivalvia: Unionida).</title>
        <authorList>
            <person name="Smith C.H."/>
        </authorList>
    </citation>
    <scope>NUCLEOTIDE SEQUENCE</scope>
    <source>
        <strain evidence="13">CHS0354</strain>
        <tissue evidence="13">Mantle</tissue>
    </source>
</reference>
<evidence type="ECO:0000256" key="3">
    <source>
        <dbReference type="ARBA" id="ARBA00017338"/>
    </source>
</evidence>
<keyword evidence="7" id="KW-0472">Membrane</keyword>
<keyword evidence="5" id="KW-0863">Zinc-finger</keyword>
<organism evidence="13 14">
    <name type="scientific">Potamilus streckersoni</name>
    <dbReference type="NCBI Taxonomy" id="2493646"/>
    <lineage>
        <taxon>Eukaryota</taxon>
        <taxon>Metazoa</taxon>
        <taxon>Spiralia</taxon>
        <taxon>Lophotrochozoa</taxon>
        <taxon>Mollusca</taxon>
        <taxon>Bivalvia</taxon>
        <taxon>Autobranchia</taxon>
        <taxon>Heteroconchia</taxon>
        <taxon>Palaeoheterodonta</taxon>
        <taxon>Unionida</taxon>
        <taxon>Unionoidea</taxon>
        <taxon>Unionidae</taxon>
        <taxon>Ambleminae</taxon>
        <taxon>Lampsilini</taxon>
        <taxon>Potamilus</taxon>
    </lineage>
</organism>
<feature type="region of interest" description="Disordered" evidence="10">
    <location>
        <begin position="913"/>
        <end position="934"/>
    </location>
</feature>
<dbReference type="Pfam" id="PF05131">
    <property type="entry name" value="Pep3_Vps18"/>
    <property type="match status" value="1"/>
</dbReference>
<evidence type="ECO:0000256" key="9">
    <source>
        <dbReference type="SAM" id="Coils"/>
    </source>
</evidence>
<name>A0AAE0TNQ4_9BIVA</name>
<dbReference type="PROSITE" id="PS50236">
    <property type="entry name" value="CHCR"/>
    <property type="match status" value="1"/>
</dbReference>
<feature type="repeat" description="CHCR" evidence="8">
    <location>
        <begin position="627"/>
        <end position="782"/>
    </location>
</feature>
<dbReference type="InterPro" id="IPR007810">
    <property type="entry name" value="Pep3/Vps18_beta-prop"/>
</dbReference>
<keyword evidence="6" id="KW-0862">Zinc</keyword>
<evidence type="ECO:0000256" key="7">
    <source>
        <dbReference type="ARBA" id="ARBA00023136"/>
    </source>
</evidence>
<keyword evidence="14" id="KW-1185">Reference proteome</keyword>
<evidence type="ECO:0000259" key="12">
    <source>
        <dbReference type="Pfam" id="PF26148"/>
    </source>
</evidence>
<gene>
    <name evidence="13" type="ORF">CHS0354_024553</name>
</gene>
<dbReference type="Pfam" id="PF26148">
    <property type="entry name" value="VPS18_RING_C"/>
    <property type="match status" value="1"/>
</dbReference>
<dbReference type="GO" id="GO:0031902">
    <property type="term" value="C:late endosome membrane"/>
    <property type="evidence" value="ECO:0007669"/>
    <property type="project" value="UniProtKB-SubCell"/>
</dbReference>
<dbReference type="InterPro" id="IPR000547">
    <property type="entry name" value="Clathrin_H-chain/VPS_repeat"/>
</dbReference>
<comment type="caution">
    <text evidence="13">The sequence shown here is derived from an EMBL/GenBank/DDBJ whole genome shotgun (WGS) entry which is preliminary data.</text>
</comment>
<dbReference type="PANTHER" id="PTHR23323:SF26">
    <property type="entry name" value="VACUOLAR PROTEIN SORTING-ASSOCIATED PROTEIN 18 HOMOLOG"/>
    <property type="match status" value="1"/>
</dbReference>
<evidence type="ECO:0000256" key="8">
    <source>
        <dbReference type="PROSITE-ProRule" id="PRU01006"/>
    </source>
</evidence>
<dbReference type="GO" id="GO:0007040">
    <property type="term" value="P:lysosome organization"/>
    <property type="evidence" value="ECO:0007669"/>
    <property type="project" value="TreeGrafter"/>
</dbReference>
<dbReference type="InterPro" id="IPR058919">
    <property type="entry name" value="Pep3/Vps18_RING_C"/>
</dbReference>
<dbReference type="InterPro" id="IPR055358">
    <property type="entry name" value="CHCR"/>
</dbReference>
<evidence type="ECO:0000256" key="1">
    <source>
        <dbReference type="ARBA" id="ARBA00004492"/>
    </source>
</evidence>
<reference evidence="13" key="1">
    <citation type="journal article" date="2021" name="Genome Biol. Evol.">
        <title>A High-Quality Reference Genome for a Parasitic Bivalve with Doubly Uniparental Inheritance (Bivalvia: Unionida).</title>
        <authorList>
            <person name="Smith C.H."/>
        </authorList>
    </citation>
    <scope>NUCLEOTIDE SEQUENCE</scope>
    <source>
        <strain evidence="13">CHS0354</strain>
    </source>
</reference>
<reference evidence="13" key="3">
    <citation type="submission" date="2023-05" db="EMBL/GenBank/DDBJ databases">
        <authorList>
            <person name="Smith C.H."/>
        </authorList>
    </citation>
    <scope>NUCLEOTIDE SEQUENCE</scope>
    <source>
        <strain evidence="13">CHS0354</strain>
        <tissue evidence="13">Mantle</tissue>
    </source>
</reference>
<comment type="similarity">
    <text evidence="2">Belongs to the VPS18 family.</text>
</comment>
<dbReference type="InterPro" id="IPR011990">
    <property type="entry name" value="TPR-like_helical_dom_sf"/>
</dbReference>
<dbReference type="GO" id="GO:0048284">
    <property type="term" value="P:organelle fusion"/>
    <property type="evidence" value="ECO:0007669"/>
    <property type="project" value="TreeGrafter"/>
</dbReference>
<comment type="subcellular location">
    <subcellularLocation>
        <location evidence="1">Late endosome membrane</location>
        <topology evidence="1">Peripheral membrane protein</topology>
        <orientation evidence="1">Cytoplasmic side</orientation>
    </subcellularLocation>
</comment>
<evidence type="ECO:0000313" key="13">
    <source>
        <dbReference type="EMBL" id="KAK3612565.1"/>
    </source>
</evidence>
<dbReference type="Proteomes" id="UP001195483">
    <property type="component" value="Unassembled WGS sequence"/>
</dbReference>
<dbReference type="EMBL" id="JAEAOA010001453">
    <property type="protein sequence ID" value="KAK3612565.1"/>
    <property type="molecule type" value="Genomic_DNA"/>
</dbReference>
<sequence length="979" mass="113446">MASIFDQYERAQSSTSSVSGSSAGFQEPLGPGFIDARLQDIEIPVFQKKKINFKPEEPVTHLVVCNNFLVMAMSNGQIMRLDLDHPDGEDKVEIHKSGEDKVYKLFLDPTGRHLIISMESQENVYLSRNSKKTRSIAKLKGHLIESVGWNWQNVNDNTTGAILLGTSKGLIFESELTVNEDTKFWQGSLDQYMKQLYQLTAPVTGIEFDRMPSESLTEYQYFILATTPSRLYQFIGGVSKTAEPPMFGQMFQQNSESDQMPFLELPGDIGNSTLQLYFPRFRGPVKSFAWMTGPGVYYGIIDLSGKQGPYSVTCDTQLMRYPKEADQYSVIHPRSMVLTEFHVLLLFYDRIKAFCLLNEQLIFDEPFPERFGKLTGICKDPLKGNIWVFTPQNIFKYKVTREDRDVWQMYLDKQQFEMAKEYCKDNPVHMDKVLTKQAEHLLSLKRYAESAQLYALTQNSFEEIALKFIRLQEKDPLRSFLHKKLESLKPQDKTKMTMLVTWLIEIYLNQLGELKEQNLDSSSRFKSLQQEFQTFLKQTKIKECISHNRTVVYDMIASHGDVVDLIFFAVLMQDYEKVINQHIQYDEYKTALETLVRQSDPELYYKFTPILMQYIPKDTVTALIHQGKNLDPKKLIPALVQYDQKKHHDQGNEVIRYLEFCIEDQGNQDQAIHNYLLSLYAETQPDKLMTYLHLQGQDPENISYDVKFALRQCSEHGHLKESVHIYSLMGLYEEAVDLALQVDVELAKQQADKPEEDDVEMRKKLWLRIARHVVEEEKDVKRAMEFLHECDLLKIEDVLPFFPDFVTIDHFKDAIVTSLQEYNQHIDRLKEEMDEATQSAEEIRKEIQGFRNKYAQVKANDKCSTCGFPLMSRAFYLFPCQHKFHSDCLIAEVLPNLGNKIRTRVEELQRKIAERDESRAPTSAPQSENVPVGKSSEFRAELDDLIASECIYCGEFMVKSIDKLFFDETDQDAAMSGWL</sequence>
<dbReference type="CDD" id="cd16462">
    <property type="entry name" value="RING-H2_Pep3p-like"/>
    <property type="match status" value="1"/>
</dbReference>
<dbReference type="GO" id="GO:0006886">
    <property type="term" value="P:intracellular protein transport"/>
    <property type="evidence" value="ECO:0007669"/>
    <property type="project" value="UniProtKB-UniRule"/>
</dbReference>
<dbReference type="GO" id="GO:0030897">
    <property type="term" value="C:HOPS complex"/>
    <property type="evidence" value="ECO:0007669"/>
    <property type="project" value="TreeGrafter"/>
</dbReference>
<dbReference type="AlphaFoldDB" id="A0AAE0TNQ4"/>
<evidence type="ECO:0000259" key="11">
    <source>
        <dbReference type="Pfam" id="PF05131"/>
    </source>
</evidence>
<dbReference type="GO" id="GO:0008333">
    <property type="term" value="P:endosome to lysosome transport"/>
    <property type="evidence" value="ECO:0007669"/>
    <property type="project" value="TreeGrafter"/>
</dbReference>